<dbReference type="Proteomes" id="UP000053411">
    <property type="component" value="Unassembled WGS sequence"/>
</dbReference>
<gene>
    <name evidence="2" type="ORF">Z520_00467</name>
</gene>
<dbReference type="EMBL" id="KN848062">
    <property type="protein sequence ID" value="KIY03776.1"/>
    <property type="molecule type" value="Genomic_DNA"/>
</dbReference>
<feature type="region of interest" description="Disordered" evidence="1">
    <location>
        <begin position="100"/>
        <end position="138"/>
    </location>
</feature>
<keyword evidence="3" id="KW-1185">Reference proteome</keyword>
<dbReference type="OrthoDB" id="202825at2759"/>
<dbReference type="VEuPathDB" id="FungiDB:Z520_00467"/>
<dbReference type="RefSeq" id="XP_016637898.1">
    <property type="nucleotide sequence ID" value="XM_016770988.1"/>
</dbReference>
<dbReference type="GeneID" id="27706213"/>
<protein>
    <submittedName>
        <fullName evidence="2">Uncharacterized protein</fullName>
    </submittedName>
</protein>
<dbReference type="STRING" id="1442371.A0A0D2HPL8"/>
<proteinExistence type="predicted"/>
<evidence type="ECO:0000313" key="3">
    <source>
        <dbReference type="Proteomes" id="UP000053411"/>
    </source>
</evidence>
<evidence type="ECO:0000313" key="2">
    <source>
        <dbReference type="EMBL" id="KIY03776.1"/>
    </source>
</evidence>
<name>A0A0D2HPL8_9EURO</name>
<organism evidence="2 3">
    <name type="scientific">Fonsecaea multimorphosa CBS 102226</name>
    <dbReference type="NCBI Taxonomy" id="1442371"/>
    <lineage>
        <taxon>Eukaryota</taxon>
        <taxon>Fungi</taxon>
        <taxon>Dikarya</taxon>
        <taxon>Ascomycota</taxon>
        <taxon>Pezizomycotina</taxon>
        <taxon>Eurotiomycetes</taxon>
        <taxon>Chaetothyriomycetidae</taxon>
        <taxon>Chaetothyriales</taxon>
        <taxon>Herpotrichiellaceae</taxon>
        <taxon>Fonsecaea</taxon>
    </lineage>
</organism>
<feature type="compositionally biased region" description="Low complexity" evidence="1">
    <location>
        <begin position="126"/>
        <end position="136"/>
    </location>
</feature>
<sequence length="511" mass="57619">MTTRLKPDFDQNYHDLPCPAHIAFAVAVVRSKPPQSSIEEYLEELRQAIVTRSHEPSMTTLDFDAAMYWKSSYHKAETERLKVANELDRLRKERDSLLAGEEDQLSKRQSAVGKRKRETSAVSVRKAQPAAKQQKASLDLGNDDSELEIDSLNIPLTDRQSWLHGFISLRHSLRLSDPDQDILTNSIKAAAIPVTRLLRKRLRATRKTSAKQEDQSVKDLCVAFRNVYPSILKALECIKPLTGEDGEEYYPAHPDLVRAFQAFLGQLHKLALDEYTRQEQEVKSKRRGSAHTHESFALSSEPAVAEAKEIVRTLMKMIKVLDVANDAHCELLEGYLCTLLDHVGSSLSLLVFADLTGASKKGPGLLAPQGLLDVAHLDAKSATGTATIEGPYIIWILRKSVEFLLANTKHMSEKSQLIFTLQQSNSKEIAQGKSLRRRIEETLQNTLLRGVFGDDDDTFDNSLRREEEEEEDVDLTKLVEGIREKECSPEWFIGEVWAHLGWDILSGRRNV</sequence>
<evidence type="ECO:0000256" key="1">
    <source>
        <dbReference type="SAM" id="MobiDB-lite"/>
    </source>
</evidence>
<dbReference type="AlphaFoldDB" id="A0A0D2HPL8"/>
<accession>A0A0D2HPL8</accession>
<reference evidence="2 3" key="1">
    <citation type="submission" date="2015-01" db="EMBL/GenBank/DDBJ databases">
        <title>The Genome Sequence of Fonsecaea multimorphosa CBS 102226.</title>
        <authorList>
            <consortium name="The Broad Institute Genomics Platform"/>
            <person name="Cuomo C."/>
            <person name="de Hoog S."/>
            <person name="Gorbushina A."/>
            <person name="Stielow B."/>
            <person name="Teixiera M."/>
            <person name="Abouelleil A."/>
            <person name="Chapman S.B."/>
            <person name="Priest M."/>
            <person name="Young S.K."/>
            <person name="Wortman J."/>
            <person name="Nusbaum C."/>
            <person name="Birren B."/>
        </authorList>
    </citation>
    <scope>NUCLEOTIDE SEQUENCE [LARGE SCALE GENOMIC DNA]</scope>
    <source>
        <strain evidence="2 3">CBS 102226</strain>
    </source>
</reference>